<proteinExistence type="predicted"/>
<protein>
    <submittedName>
        <fullName evidence="1">Uncharacterized protein</fullName>
    </submittedName>
</protein>
<evidence type="ECO:0000313" key="1">
    <source>
        <dbReference type="EMBL" id="KAF9884018.1"/>
    </source>
</evidence>
<dbReference type="Proteomes" id="UP001194746">
    <property type="component" value="Unassembled WGS sequence"/>
</dbReference>
<dbReference type="EMBL" id="VCAU01000138">
    <property type="protein sequence ID" value="KAF9884018.1"/>
    <property type="molecule type" value="Genomic_DNA"/>
</dbReference>
<dbReference type="AlphaFoldDB" id="A0AAD4CD09"/>
<keyword evidence="2" id="KW-1185">Reference proteome</keyword>
<reference evidence="1" key="2">
    <citation type="submission" date="2020-02" db="EMBL/GenBank/DDBJ databases">
        <authorList>
            <person name="Gilchrist C.L.M."/>
            <person name="Chooi Y.-H."/>
        </authorList>
    </citation>
    <scope>NUCLEOTIDE SEQUENCE</scope>
    <source>
        <strain evidence="1">MST-FP2251</strain>
    </source>
</reference>
<gene>
    <name evidence="1" type="ORF">FE257_002406</name>
</gene>
<comment type="caution">
    <text evidence="1">The sequence shown here is derived from an EMBL/GenBank/DDBJ whole genome shotgun (WGS) entry which is preliminary data.</text>
</comment>
<accession>A0AAD4CD09</accession>
<organism evidence="1 2">
    <name type="scientific">Aspergillus nanangensis</name>
    <dbReference type="NCBI Taxonomy" id="2582783"/>
    <lineage>
        <taxon>Eukaryota</taxon>
        <taxon>Fungi</taxon>
        <taxon>Dikarya</taxon>
        <taxon>Ascomycota</taxon>
        <taxon>Pezizomycotina</taxon>
        <taxon>Eurotiomycetes</taxon>
        <taxon>Eurotiomycetidae</taxon>
        <taxon>Eurotiales</taxon>
        <taxon>Aspergillaceae</taxon>
        <taxon>Aspergillus</taxon>
        <taxon>Aspergillus subgen. Circumdati</taxon>
    </lineage>
</organism>
<evidence type="ECO:0000313" key="2">
    <source>
        <dbReference type="Proteomes" id="UP001194746"/>
    </source>
</evidence>
<sequence>MDNFALRCFNSLAQDREIRGVQVASILLRLPSYYTLHSKFVQVNLWWLRRYVRAFQPPETAIGFDRHAAVADEPCTFHKGDTVPMLVQARSKQDALPPYFELDPSHPKFCSSVQRLASSNA</sequence>
<reference evidence="1" key="1">
    <citation type="journal article" date="2019" name="Beilstein J. Org. Chem.">
        <title>Nanangenines: drimane sesquiterpenoids as the dominant metabolite cohort of a novel Australian fungus, Aspergillus nanangensis.</title>
        <authorList>
            <person name="Lacey H.J."/>
            <person name="Gilchrist C.L.M."/>
            <person name="Crombie A."/>
            <person name="Kalaitzis J.A."/>
            <person name="Vuong D."/>
            <person name="Rutledge P.J."/>
            <person name="Turner P."/>
            <person name="Pitt J.I."/>
            <person name="Lacey E."/>
            <person name="Chooi Y.H."/>
            <person name="Piggott A.M."/>
        </authorList>
    </citation>
    <scope>NUCLEOTIDE SEQUENCE</scope>
    <source>
        <strain evidence="1">MST-FP2251</strain>
    </source>
</reference>
<name>A0AAD4CD09_ASPNN</name>